<gene>
    <name evidence="9" type="ORF">KPS_002650</name>
</gene>
<feature type="transmembrane region" description="Helical" evidence="8">
    <location>
        <begin position="99"/>
        <end position="116"/>
    </location>
</feature>
<dbReference type="PANTHER" id="PTHR42775:SF1">
    <property type="entry name" value="PERMEASE RV2963-RELATED"/>
    <property type="match status" value="1"/>
</dbReference>
<feature type="region of interest" description="Disordered" evidence="7">
    <location>
        <begin position="44"/>
        <end position="69"/>
    </location>
</feature>
<organism evidence="9 10">
    <name type="scientific">Nitratidesulfovibrio liaohensis</name>
    <dbReference type="NCBI Taxonomy" id="2604158"/>
    <lineage>
        <taxon>Bacteria</taxon>
        <taxon>Pseudomonadati</taxon>
        <taxon>Thermodesulfobacteriota</taxon>
        <taxon>Desulfovibrionia</taxon>
        <taxon>Desulfovibrionales</taxon>
        <taxon>Desulfovibrionaceae</taxon>
        <taxon>Nitratidesulfovibrio</taxon>
    </lineage>
</organism>
<name>A0ABY9R190_9BACT</name>
<evidence type="ECO:0000256" key="5">
    <source>
        <dbReference type="ARBA" id="ARBA00022989"/>
    </source>
</evidence>
<comment type="similarity">
    <text evidence="2">Belongs to the UPF0718 family.</text>
</comment>
<feature type="transmembrane region" description="Helical" evidence="8">
    <location>
        <begin position="406"/>
        <end position="427"/>
    </location>
</feature>
<keyword evidence="6 8" id="KW-0472">Membrane</keyword>
<dbReference type="InterPro" id="IPR053166">
    <property type="entry name" value="UPF0718_permease"/>
</dbReference>
<protein>
    <submittedName>
        <fullName evidence="9">Permease</fullName>
    </submittedName>
</protein>
<dbReference type="Proteomes" id="UP001180616">
    <property type="component" value="Chromosome"/>
</dbReference>
<evidence type="ECO:0000256" key="3">
    <source>
        <dbReference type="ARBA" id="ARBA00022475"/>
    </source>
</evidence>
<feature type="transmembrane region" description="Helical" evidence="8">
    <location>
        <begin position="246"/>
        <end position="265"/>
    </location>
</feature>
<keyword evidence="4 8" id="KW-0812">Transmembrane</keyword>
<feature type="transmembrane region" description="Helical" evidence="8">
    <location>
        <begin position="343"/>
        <end position="360"/>
    </location>
</feature>
<evidence type="ECO:0000313" key="9">
    <source>
        <dbReference type="EMBL" id="WMW64603.1"/>
    </source>
</evidence>
<proteinExistence type="inferred from homology"/>
<dbReference type="PANTHER" id="PTHR42775">
    <property type="entry name" value="PERMEASE RV2963-RELATED"/>
    <property type="match status" value="1"/>
</dbReference>
<feature type="transmembrane region" description="Helical" evidence="8">
    <location>
        <begin position="150"/>
        <end position="168"/>
    </location>
</feature>
<evidence type="ECO:0000256" key="4">
    <source>
        <dbReference type="ARBA" id="ARBA00022692"/>
    </source>
</evidence>
<feature type="transmembrane region" description="Helical" evidence="8">
    <location>
        <begin position="372"/>
        <end position="394"/>
    </location>
</feature>
<dbReference type="EMBL" id="CP133659">
    <property type="protein sequence ID" value="WMW64603.1"/>
    <property type="molecule type" value="Genomic_DNA"/>
</dbReference>
<reference evidence="9" key="1">
    <citation type="submission" date="2023-09" db="EMBL/GenBank/DDBJ databases">
        <authorList>
            <consortium name="CW5 consortium"/>
            <person name="Lu C.-W."/>
        </authorList>
    </citation>
    <scope>NUCLEOTIDE SEQUENCE</scope>
    <source>
        <strain evidence="9">KPS</strain>
    </source>
</reference>
<evidence type="ECO:0000256" key="7">
    <source>
        <dbReference type="SAM" id="MobiDB-lite"/>
    </source>
</evidence>
<dbReference type="Pfam" id="PF03773">
    <property type="entry name" value="ArsP_1"/>
    <property type="match status" value="1"/>
</dbReference>
<dbReference type="InterPro" id="IPR005524">
    <property type="entry name" value="DUF318"/>
</dbReference>
<keyword evidence="10" id="KW-1185">Reference proteome</keyword>
<evidence type="ECO:0000256" key="6">
    <source>
        <dbReference type="ARBA" id="ARBA00023136"/>
    </source>
</evidence>
<comment type="subcellular location">
    <subcellularLocation>
        <location evidence="1">Cell membrane</location>
        <topology evidence="1">Multi-pass membrane protein</topology>
    </subcellularLocation>
</comment>
<sequence length="431" mass="45294">MRLHGGQGHSGPRFPCVRVAAHAARGASGGICWRRLRLHDSARSFTGIPDTPESPAGQPGADPSAGGCACSAPSAPSSLSGHAPALSPERERAGLLRRLAVMAVCLVAWWAVYLNLPAASRALTYGVLGLTPGSHLGEAVEFFLYDTPKVLMLLALVVFGIGMVRSFFTPQRTRRLLAGRNEAVGNVLAALLGVVTPFCSCSAVPLFIGFVSAGVPLGVTFSFLVSAPMINEIAVVMLYGLLGWKVAALYAGTGLAIAIVSGWVIGRLGMERHIEGWVLQVRADAEQMRDADLSWSARIDYGVQAMRDIVGKVWPWVVLGIAVGAGIHGYVPEGFMASIMGRGAWWAVPLAVGIGIPMYSNAAGMIPVVQALLGKGAALGTVLAFMMAVIALSLPEAVMLRRVLKPRLVAVFFGVVGLGIMLVGYLFNSLV</sequence>
<accession>A0ABY9R190</accession>
<keyword evidence="3" id="KW-1003">Cell membrane</keyword>
<evidence type="ECO:0000256" key="1">
    <source>
        <dbReference type="ARBA" id="ARBA00004651"/>
    </source>
</evidence>
<keyword evidence="5 8" id="KW-1133">Transmembrane helix</keyword>
<feature type="transmembrane region" description="Helical" evidence="8">
    <location>
        <begin position="313"/>
        <end position="331"/>
    </location>
</feature>
<evidence type="ECO:0000313" key="10">
    <source>
        <dbReference type="Proteomes" id="UP001180616"/>
    </source>
</evidence>
<evidence type="ECO:0000256" key="8">
    <source>
        <dbReference type="SAM" id="Phobius"/>
    </source>
</evidence>
<evidence type="ECO:0000256" key="2">
    <source>
        <dbReference type="ARBA" id="ARBA00006386"/>
    </source>
</evidence>